<name>A0A146JZM7_9EUKA</name>
<accession>A0A146JZM7</accession>
<dbReference type="AlphaFoldDB" id="A0A146JZM7"/>
<sequence length="469" mass="55251">DESQKVEGKFSDQTTLSKIIQFCSNKFSIPIDFLQIYYNNVQLLKQNQMLGQITNESQLNLEIKHNYHINGLSISPELKDQANNRELFHQKHAGENNAYIQAYVNKFPLLACYKDNVEVIRRIFQNADTIKKQYTLPCSSQEFTVILHDRSLFAKFIQQHPEIIEMLDLKGTVSQMLSQCQSFFFFNNETEPLIELEMKIASLDDELWEQYQKQPRFAEIQQYCSQNSISPKRETFQTLQIKQLQLKRFEIKFASYVFGQYKFVQLLNEDINDLAKLFGSPALFDATEQNPERLRFAMIRLITQTNKVLAATLEMIVCLFDSQLTEEYFQLEKVRIYMEAAGKTQFQYIDELKTQQADPEVQDEVKKVPIYSQQEFSLWLSQISNQRYLAEILQGKYLVQKFLDDSEKLRILLMKYMQIDKISQIEEINEKFHIFDEVKQIGVDINDLELIQLIFKCNGIDDVIEKLYT</sequence>
<evidence type="ECO:0008006" key="2">
    <source>
        <dbReference type="Google" id="ProtNLM"/>
    </source>
</evidence>
<reference evidence="1" key="1">
    <citation type="submission" date="2015-07" db="EMBL/GenBank/DDBJ databases">
        <title>Adaptation to a free-living lifestyle via gene acquisitions in the diplomonad Trepomonas sp. PC1.</title>
        <authorList>
            <person name="Xu F."/>
            <person name="Jerlstrom-Hultqvist J."/>
            <person name="Kolisko M."/>
            <person name="Simpson A.G.B."/>
            <person name="Roger A.J."/>
            <person name="Svard S.G."/>
            <person name="Andersson J.O."/>
        </authorList>
    </citation>
    <scope>NUCLEOTIDE SEQUENCE</scope>
    <source>
        <strain evidence="1">PC1</strain>
    </source>
</reference>
<organism evidence="1">
    <name type="scientific">Trepomonas sp. PC1</name>
    <dbReference type="NCBI Taxonomy" id="1076344"/>
    <lineage>
        <taxon>Eukaryota</taxon>
        <taxon>Metamonada</taxon>
        <taxon>Diplomonadida</taxon>
        <taxon>Hexamitidae</taxon>
        <taxon>Hexamitinae</taxon>
        <taxon>Trepomonas</taxon>
    </lineage>
</organism>
<proteinExistence type="predicted"/>
<dbReference type="EMBL" id="GDID01006938">
    <property type="protein sequence ID" value="JAP89668.1"/>
    <property type="molecule type" value="Transcribed_RNA"/>
</dbReference>
<protein>
    <recommendedName>
        <fullName evidence="2">Ubiquitin-like domain-containing protein</fullName>
    </recommendedName>
</protein>
<gene>
    <name evidence="1" type="ORF">TPC1_30837</name>
</gene>
<feature type="non-terminal residue" evidence="1">
    <location>
        <position position="1"/>
    </location>
</feature>
<evidence type="ECO:0000313" key="1">
    <source>
        <dbReference type="EMBL" id="JAP89668.1"/>
    </source>
</evidence>